<dbReference type="GO" id="GO:0006270">
    <property type="term" value="P:DNA replication initiation"/>
    <property type="evidence" value="ECO:0007669"/>
    <property type="project" value="TreeGrafter"/>
</dbReference>
<organism evidence="8 9">
    <name type="scientific">Exocentrus adspersus</name>
    <dbReference type="NCBI Taxonomy" id="1586481"/>
    <lineage>
        <taxon>Eukaryota</taxon>
        <taxon>Metazoa</taxon>
        <taxon>Ecdysozoa</taxon>
        <taxon>Arthropoda</taxon>
        <taxon>Hexapoda</taxon>
        <taxon>Insecta</taxon>
        <taxon>Pterygota</taxon>
        <taxon>Neoptera</taxon>
        <taxon>Endopterygota</taxon>
        <taxon>Coleoptera</taxon>
        <taxon>Polyphaga</taxon>
        <taxon>Cucujiformia</taxon>
        <taxon>Chrysomeloidea</taxon>
        <taxon>Cerambycidae</taxon>
        <taxon>Lamiinae</taxon>
        <taxon>Acanthocinini</taxon>
        <taxon>Exocentrus</taxon>
    </lineage>
</organism>
<sequence>MSTAQNIKSISERLGIQDASTLMKAREFTRALHSKGSIKSLNDQAKTVLCLDLASSYSGVAFDKATAIKLSGLKKSVYLNSFHTVEKVLGLDKRLTISDLCVQLNCTAVKDLAEEVLSKYTDLKKISDVDHPQYVAGAVYAACRCKNLKIPRTELLNASHLKPLQLKELCNEFYRFTIDFGIGSSRKLNKDEMSRAVTDIASDIETKVALNKKSTDDVEVEDYEVWKRRILDAAYKALKNRLSDADL</sequence>
<comment type="subcellular location">
    <subcellularLocation>
        <location evidence="1">Nucleus</location>
    </subcellularLocation>
</comment>
<evidence type="ECO:0000259" key="6">
    <source>
        <dbReference type="Pfam" id="PF05460"/>
    </source>
</evidence>
<keyword evidence="4" id="KW-0238">DNA-binding</keyword>
<protein>
    <recommendedName>
        <fullName evidence="10">Origin recognition complex subunit 6</fullName>
    </recommendedName>
</protein>
<dbReference type="Pfam" id="PF21913">
    <property type="entry name" value="ORC6_2nd"/>
    <property type="match status" value="1"/>
</dbReference>
<evidence type="ECO:0000259" key="7">
    <source>
        <dbReference type="Pfam" id="PF21913"/>
    </source>
</evidence>
<dbReference type="InterPro" id="IPR054113">
    <property type="entry name" value="ORC6_cyclin-like_2nd"/>
</dbReference>
<comment type="caution">
    <text evidence="8">The sequence shown here is derived from an EMBL/GenBank/DDBJ whole genome shotgun (WGS) entry which is preliminary data.</text>
</comment>
<dbReference type="InterPro" id="IPR036915">
    <property type="entry name" value="Cyclin-like_sf"/>
</dbReference>
<evidence type="ECO:0000313" key="8">
    <source>
        <dbReference type="EMBL" id="KAJ8926002.1"/>
    </source>
</evidence>
<dbReference type="CDD" id="cd16075">
    <property type="entry name" value="ORC6_CTD"/>
    <property type="match status" value="1"/>
</dbReference>
<reference evidence="8 9" key="1">
    <citation type="journal article" date="2023" name="Insect Mol. Biol.">
        <title>Genome sequencing provides insights into the evolution of gene families encoding plant cell wall-degrading enzymes in longhorned beetles.</title>
        <authorList>
            <person name="Shin N.R."/>
            <person name="Okamura Y."/>
            <person name="Kirsch R."/>
            <person name="Pauchet Y."/>
        </authorList>
    </citation>
    <scope>NUCLEOTIDE SEQUENCE [LARGE SCALE GENOMIC DNA]</scope>
    <source>
        <strain evidence="8">EAD_L_NR</strain>
    </source>
</reference>
<feature type="domain" description="ORC6 first cyclin-like" evidence="6">
    <location>
        <begin position="20"/>
        <end position="91"/>
    </location>
</feature>
<dbReference type="InterPro" id="IPR008721">
    <property type="entry name" value="ORC6_cyclin_first"/>
</dbReference>
<dbReference type="Pfam" id="PF05460">
    <property type="entry name" value="ORC6"/>
    <property type="match status" value="1"/>
</dbReference>
<dbReference type="GO" id="GO:0003677">
    <property type="term" value="F:DNA binding"/>
    <property type="evidence" value="ECO:0007669"/>
    <property type="project" value="UniProtKB-KW"/>
</dbReference>
<evidence type="ECO:0000256" key="5">
    <source>
        <dbReference type="ARBA" id="ARBA00023242"/>
    </source>
</evidence>
<dbReference type="SUPFAM" id="SSF47954">
    <property type="entry name" value="Cyclin-like"/>
    <property type="match status" value="1"/>
</dbReference>
<comment type="similarity">
    <text evidence="2">Belongs to the ORC6 family.</text>
</comment>
<evidence type="ECO:0000256" key="1">
    <source>
        <dbReference type="ARBA" id="ARBA00004123"/>
    </source>
</evidence>
<keyword evidence="9" id="KW-1185">Reference proteome</keyword>
<gene>
    <name evidence="8" type="ORF">NQ315_009857</name>
</gene>
<keyword evidence="3" id="KW-0235">DNA replication</keyword>
<feature type="domain" description="ORC6 second cyclin-like" evidence="7">
    <location>
        <begin position="95"/>
        <end position="175"/>
    </location>
</feature>
<dbReference type="AlphaFoldDB" id="A0AAV8WIC7"/>
<evidence type="ECO:0000256" key="4">
    <source>
        <dbReference type="ARBA" id="ARBA00023125"/>
    </source>
</evidence>
<accession>A0AAV8WIC7</accession>
<dbReference type="Gene3D" id="1.10.472.10">
    <property type="entry name" value="Cyclin-like"/>
    <property type="match status" value="1"/>
</dbReference>
<name>A0AAV8WIC7_9CUCU</name>
<dbReference type="Proteomes" id="UP001159042">
    <property type="component" value="Unassembled WGS sequence"/>
</dbReference>
<evidence type="ECO:0008006" key="10">
    <source>
        <dbReference type="Google" id="ProtNLM"/>
    </source>
</evidence>
<dbReference type="InterPro" id="IPR020529">
    <property type="entry name" value="ORC6_met/pln"/>
</dbReference>
<keyword evidence="5" id="KW-0539">Nucleus</keyword>
<proteinExistence type="inferred from homology"/>
<dbReference type="EMBL" id="JANEYG010000001">
    <property type="protein sequence ID" value="KAJ8926002.1"/>
    <property type="molecule type" value="Genomic_DNA"/>
</dbReference>
<dbReference type="PANTHER" id="PTHR13394">
    <property type="entry name" value="ORIGIN RECOGNITION COMPLEX SUBUNIT 6"/>
    <property type="match status" value="1"/>
</dbReference>
<dbReference type="PANTHER" id="PTHR13394:SF0">
    <property type="entry name" value="ORIGIN RECOGNITION COMPLEX SUBUNIT 6"/>
    <property type="match status" value="1"/>
</dbReference>
<dbReference type="GO" id="GO:0005664">
    <property type="term" value="C:nuclear origin of replication recognition complex"/>
    <property type="evidence" value="ECO:0007669"/>
    <property type="project" value="InterPro"/>
</dbReference>
<evidence type="ECO:0000256" key="3">
    <source>
        <dbReference type="ARBA" id="ARBA00022705"/>
    </source>
</evidence>
<evidence type="ECO:0000256" key="2">
    <source>
        <dbReference type="ARBA" id="ARBA00010840"/>
    </source>
</evidence>
<evidence type="ECO:0000313" key="9">
    <source>
        <dbReference type="Proteomes" id="UP001159042"/>
    </source>
</evidence>